<reference evidence="1 2" key="1">
    <citation type="submission" date="2013-05" db="EMBL/GenBank/DDBJ databases">
        <title>Between feast and famine: a lifestyle of most important marine PAH-degrading bacterium Cycloclasticus sp. 7ME.</title>
        <authorList>
            <person name="Yakimov M.M."/>
            <person name="Messina E."/>
            <person name="Genovese M."/>
            <person name="Denaro R."/>
            <person name="Crisafi F."/>
            <person name="Russo D."/>
            <person name="Cappello S."/>
            <person name="Santisi S."/>
            <person name="Smedile F."/>
            <person name="Golyshina O.V."/>
            <person name="Tran H."/>
            <person name="Pieper D.H."/>
            <person name="Golyshin P.N."/>
            <person name="Giuliano L."/>
        </authorList>
    </citation>
    <scope>NUCLEOTIDE SEQUENCE [LARGE SCALE GENOMIC DNA]</scope>
    <source>
        <strain evidence="1 2">78-ME</strain>
    </source>
</reference>
<proteinExistence type="predicted"/>
<dbReference type="KEGG" id="cza:CYCME_2224"/>
<evidence type="ECO:0000313" key="2">
    <source>
        <dbReference type="Proteomes" id="UP000015380"/>
    </source>
</evidence>
<sequence>MFIAFILLLLVASALFYYKNKKKLRASNSPIKLQQQRIQTMINSKRYWGFYIDCATEINCCEAALKLLKKPLPINCVPELPLDNCSKNRCPCKHVGLIQKRKLLYQRRKKTDRRNMIRFEEISDRRSNIDRRSNNWGWVQRRR</sequence>
<accession>S5T9W6</accession>
<protein>
    <submittedName>
        <fullName evidence="1">Uncharacterized protein</fullName>
    </submittedName>
</protein>
<dbReference type="EMBL" id="CP005996">
    <property type="protein sequence ID" value="AGS40536.1"/>
    <property type="molecule type" value="Genomic_DNA"/>
</dbReference>
<evidence type="ECO:0000313" key="1">
    <source>
        <dbReference type="EMBL" id="AGS40536.1"/>
    </source>
</evidence>
<name>S5T9W6_9GAMM</name>
<gene>
    <name evidence="1" type="ORF">CYCME_2224</name>
</gene>
<keyword evidence="2" id="KW-1185">Reference proteome</keyword>
<dbReference type="AlphaFoldDB" id="S5T9W6"/>
<reference evidence="2" key="2">
    <citation type="journal article" date="2016" name="Environ. Microbiol. Rep.">
        <title>Analysis of defence systems and a conjugative IncP-1 plasmid in the marine polyaromatic hydrocarbons-degrading bacterium Cycloclasticus sp. 78-ME.</title>
        <authorList>
            <person name="Yakimov M.M."/>
            <person name="Crisafi F."/>
            <person name="Messina E."/>
            <person name="Smedile F."/>
            <person name="Lopatina A."/>
            <person name="Denaro R."/>
            <person name="Pieper D.H."/>
            <person name="Golyshin P.N."/>
            <person name="Giuliano L."/>
        </authorList>
    </citation>
    <scope>NUCLEOTIDE SEQUENCE [LARGE SCALE GENOMIC DNA]</scope>
    <source>
        <strain evidence="2">78-ME</strain>
    </source>
</reference>
<dbReference type="HOGENOM" id="CLU_1802942_0_0_6"/>
<organism evidence="1 2">
    <name type="scientific">Cycloclasticus zancles 78-ME</name>
    <dbReference type="NCBI Taxonomy" id="1198232"/>
    <lineage>
        <taxon>Bacteria</taxon>
        <taxon>Pseudomonadati</taxon>
        <taxon>Pseudomonadota</taxon>
        <taxon>Gammaproteobacteria</taxon>
        <taxon>Thiotrichales</taxon>
        <taxon>Piscirickettsiaceae</taxon>
        <taxon>Cycloclasticus</taxon>
    </lineage>
</organism>
<dbReference type="Proteomes" id="UP000015380">
    <property type="component" value="Chromosome"/>
</dbReference>